<feature type="region of interest" description="Disordered" evidence="1">
    <location>
        <begin position="1"/>
        <end position="21"/>
    </location>
</feature>
<evidence type="ECO:0000256" key="1">
    <source>
        <dbReference type="SAM" id="MobiDB-lite"/>
    </source>
</evidence>
<sequence>MGNKASNATSDSPGKKEKKGVFNQQWLNDAQFKLFLREYKPDRMKAHCIVCNEQFSIHHGGKNDVDRHMKLKFCEIHAHHL</sequence>
<dbReference type="Proteomes" id="UP000663828">
    <property type="component" value="Unassembled WGS sequence"/>
</dbReference>
<gene>
    <name evidence="2" type="ORF">EDS130_LOCUS34539</name>
    <name evidence="3" type="ORF">XAT740_LOCUS35643</name>
</gene>
<dbReference type="AlphaFoldDB" id="A0A815J3A1"/>
<comment type="caution">
    <text evidence="2">The sequence shown here is derived from an EMBL/GenBank/DDBJ whole genome shotgun (WGS) entry which is preliminary data.</text>
</comment>
<evidence type="ECO:0000313" key="4">
    <source>
        <dbReference type="Proteomes" id="UP000663828"/>
    </source>
</evidence>
<evidence type="ECO:0000313" key="2">
    <source>
        <dbReference type="EMBL" id="CAF1373952.1"/>
    </source>
</evidence>
<proteinExistence type="predicted"/>
<evidence type="ECO:0000313" key="3">
    <source>
        <dbReference type="EMBL" id="CAF1428603.1"/>
    </source>
</evidence>
<keyword evidence="4" id="KW-1185">Reference proteome</keyword>
<feature type="compositionally biased region" description="Polar residues" evidence="1">
    <location>
        <begin position="1"/>
        <end position="12"/>
    </location>
</feature>
<reference evidence="2" key="1">
    <citation type="submission" date="2021-02" db="EMBL/GenBank/DDBJ databases">
        <authorList>
            <person name="Nowell W R."/>
        </authorList>
    </citation>
    <scope>NUCLEOTIDE SEQUENCE</scope>
</reference>
<evidence type="ECO:0000313" key="5">
    <source>
        <dbReference type="Proteomes" id="UP000663852"/>
    </source>
</evidence>
<accession>A0A815J3A1</accession>
<name>A0A815J3A1_ADIRI</name>
<dbReference type="OrthoDB" id="8065135at2759"/>
<protein>
    <submittedName>
        <fullName evidence="2">Uncharacterized protein</fullName>
    </submittedName>
</protein>
<dbReference type="EMBL" id="CAJNOJ010000290">
    <property type="protein sequence ID" value="CAF1373952.1"/>
    <property type="molecule type" value="Genomic_DNA"/>
</dbReference>
<dbReference type="Proteomes" id="UP000663852">
    <property type="component" value="Unassembled WGS sequence"/>
</dbReference>
<organism evidence="2 5">
    <name type="scientific">Adineta ricciae</name>
    <name type="common">Rotifer</name>
    <dbReference type="NCBI Taxonomy" id="249248"/>
    <lineage>
        <taxon>Eukaryota</taxon>
        <taxon>Metazoa</taxon>
        <taxon>Spiralia</taxon>
        <taxon>Gnathifera</taxon>
        <taxon>Rotifera</taxon>
        <taxon>Eurotatoria</taxon>
        <taxon>Bdelloidea</taxon>
        <taxon>Adinetida</taxon>
        <taxon>Adinetidae</taxon>
        <taxon>Adineta</taxon>
    </lineage>
</organism>
<dbReference type="EMBL" id="CAJNOR010003591">
    <property type="protein sequence ID" value="CAF1428603.1"/>
    <property type="molecule type" value="Genomic_DNA"/>
</dbReference>